<accession>A0A922SK89</accession>
<dbReference type="Proteomes" id="UP000814243">
    <property type="component" value="Unassembled WGS sequence"/>
</dbReference>
<feature type="transmembrane region" description="Helical" evidence="10">
    <location>
        <begin position="83"/>
        <end position="101"/>
    </location>
</feature>
<dbReference type="GO" id="GO:0004984">
    <property type="term" value="F:olfactory receptor activity"/>
    <property type="evidence" value="ECO:0007669"/>
    <property type="project" value="InterPro"/>
</dbReference>
<keyword evidence="2" id="KW-1003">Cell membrane</keyword>
<evidence type="ECO:0000256" key="5">
    <source>
        <dbReference type="ARBA" id="ARBA00022725"/>
    </source>
</evidence>
<evidence type="ECO:0000256" key="1">
    <source>
        <dbReference type="ARBA" id="ARBA00004651"/>
    </source>
</evidence>
<protein>
    <recommendedName>
        <fullName evidence="10">Odorant receptor</fullName>
    </recommendedName>
</protein>
<reference evidence="11" key="1">
    <citation type="journal article" date="2021" name="G3 (Bethesda)">
        <title>Genome and transcriptome analysis of the beet armyworm Spodoptera exigua reveals targets for pest control. .</title>
        <authorList>
            <person name="Simon S."/>
            <person name="Breeschoten T."/>
            <person name="Jansen H.J."/>
            <person name="Dirks R.P."/>
            <person name="Schranz M.E."/>
            <person name="Ros V.I.D."/>
        </authorList>
    </citation>
    <scope>NUCLEOTIDE SEQUENCE</scope>
    <source>
        <strain evidence="11">TB_SE_WUR_2020</strain>
    </source>
</reference>
<dbReference type="Pfam" id="PF02949">
    <property type="entry name" value="7tm_6"/>
    <property type="match status" value="1"/>
</dbReference>
<dbReference type="GO" id="GO:0007165">
    <property type="term" value="P:signal transduction"/>
    <property type="evidence" value="ECO:0007669"/>
    <property type="project" value="UniProtKB-KW"/>
</dbReference>
<keyword evidence="5 10" id="KW-0552">Olfaction</keyword>
<feature type="transmembrane region" description="Helical" evidence="10">
    <location>
        <begin position="41"/>
        <end position="63"/>
    </location>
</feature>
<comment type="caution">
    <text evidence="10">Lacks conserved residue(s) required for the propagation of feature annotation.</text>
</comment>
<evidence type="ECO:0000256" key="8">
    <source>
        <dbReference type="ARBA" id="ARBA00023170"/>
    </source>
</evidence>
<dbReference type="AlphaFoldDB" id="A0A922SK89"/>
<comment type="caution">
    <text evidence="11">The sequence shown here is derived from an EMBL/GenBank/DDBJ whole genome shotgun (WGS) entry which is preliminary data.</text>
</comment>
<gene>
    <name evidence="11" type="ORF">HF086_012659</name>
</gene>
<evidence type="ECO:0000256" key="6">
    <source>
        <dbReference type="ARBA" id="ARBA00022989"/>
    </source>
</evidence>
<evidence type="ECO:0000256" key="4">
    <source>
        <dbReference type="ARBA" id="ARBA00022692"/>
    </source>
</evidence>
<keyword evidence="8 10" id="KW-0675">Receptor</keyword>
<evidence type="ECO:0000313" key="11">
    <source>
        <dbReference type="EMBL" id="KAH9641372.1"/>
    </source>
</evidence>
<keyword evidence="6 10" id="KW-1133">Transmembrane helix</keyword>
<proteinExistence type="inferred from homology"/>
<keyword evidence="4 10" id="KW-0812">Transmembrane</keyword>
<dbReference type="GO" id="GO:0005549">
    <property type="term" value="F:odorant binding"/>
    <property type="evidence" value="ECO:0007669"/>
    <property type="project" value="InterPro"/>
</dbReference>
<dbReference type="GO" id="GO:0005886">
    <property type="term" value="C:plasma membrane"/>
    <property type="evidence" value="ECO:0007669"/>
    <property type="project" value="UniProtKB-SubCell"/>
</dbReference>
<comment type="subcellular location">
    <subcellularLocation>
        <location evidence="1 10">Cell membrane</location>
        <topology evidence="1 10">Multi-pass membrane protein</topology>
    </subcellularLocation>
</comment>
<dbReference type="PANTHER" id="PTHR21137">
    <property type="entry name" value="ODORANT RECEPTOR"/>
    <property type="match status" value="1"/>
</dbReference>
<feature type="transmembrane region" description="Helical" evidence="10">
    <location>
        <begin position="12"/>
        <end position="29"/>
    </location>
</feature>
<evidence type="ECO:0000256" key="2">
    <source>
        <dbReference type="ARBA" id="ARBA00022475"/>
    </source>
</evidence>
<dbReference type="PANTHER" id="PTHR21137:SF35">
    <property type="entry name" value="ODORANT RECEPTOR 19A-RELATED"/>
    <property type="match status" value="1"/>
</dbReference>
<evidence type="ECO:0000256" key="10">
    <source>
        <dbReference type="RuleBase" id="RU351113"/>
    </source>
</evidence>
<organism evidence="11 12">
    <name type="scientific">Spodoptera exigua</name>
    <name type="common">Beet armyworm</name>
    <name type="synonym">Noctua fulgens</name>
    <dbReference type="NCBI Taxonomy" id="7107"/>
    <lineage>
        <taxon>Eukaryota</taxon>
        <taxon>Metazoa</taxon>
        <taxon>Ecdysozoa</taxon>
        <taxon>Arthropoda</taxon>
        <taxon>Hexapoda</taxon>
        <taxon>Insecta</taxon>
        <taxon>Pterygota</taxon>
        <taxon>Neoptera</taxon>
        <taxon>Endopterygota</taxon>
        <taxon>Lepidoptera</taxon>
        <taxon>Glossata</taxon>
        <taxon>Ditrysia</taxon>
        <taxon>Noctuoidea</taxon>
        <taxon>Noctuidae</taxon>
        <taxon>Amphipyrinae</taxon>
        <taxon>Spodoptera</taxon>
    </lineage>
</organism>
<name>A0A922SK89_SPOEX</name>
<keyword evidence="9 10" id="KW-0807">Transducer</keyword>
<feature type="transmembrane region" description="Helical" evidence="10">
    <location>
        <begin position="249"/>
        <end position="274"/>
    </location>
</feature>
<dbReference type="EMBL" id="JACEFF010000237">
    <property type="protein sequence ID" value="KAH9641372.1"/>
    <property type="molecule type" value="Genomic_DNA"/>
</dbReference>
<evidence type="ECO:0000313" key="12">
    <source>
        <dbReference type="Proteomes" id="UP000814243"/>
    </source>
</evidence>
<evidence type="ECO:0000256" key="9">
    <source>
        <dbReference type="ARBA" id="ARBA00023224"/>
    </source>
</evidence>
<evidence type="ECO:0000256" key="3">
    <source>
        <dbReference type="ARBA" id="ARBA00022606"/>
    </source>
</evidence>
<dbReference type="InterPro" id="IPR004117">
    <property type="entry name" value="7tm6_olfct_rcpt"/>
</dbReference>
<feature type="transmembrane region" description="Helical" evidence="10">
    <location>
        <begin position="221"/>
        <end position="243"/>
    </location>
</feature>
<comment type="similarity">
    <text evidence="10">Belongs to the insect chemoreceptor superfamily. Heteromeric odorant receptor channel (TC 1.A.69) family.</text>
</comment>
<sequence>MSEQKVTPFDPFVEVYNILLWAGFYTFLEKPRNICIWICHHIYRLLAFLLVIAYNAVHLIFIVQKDEEMLQEATRNTYRIIKYMKLAVGLAGVFWPGSLFAKRYQDPNAQVYIYTPFETRSWTGYSFSVLMEVSPIGWIGYGHLAIDCLIATYYAQAEVQLKIIKYNLEHLFDSSGATERVQDEGRIMYGDELDKDLRHRFVHYIQRYETVAWFTKEVSDIFNLAIAFELFSSSALLCLVTFVMSYSPIMSVAFVFFSVVLVVLLMRVFLYCYFGNMVQFQSESVATAVYLSGWLSASPRLRRDLLIAMLRWSKDITPVVAGIVPLSLTTYVSVLRSAYSLFAVLSTRN</sequence>
<keyword evidence="3 10" id="KW-0716">Sensory transduction</keyword>
<keyword evidence="7 10" id="KW-0472">Membrane</keyword>
<evidence type="ECO:0000256" key="7">
    <source>
        <dbReference type="ARBA" id="ARBA00023136"/>
    </source>
</evidence>